<evidence type="ECO:0000313" key="1">
    <source>
        <dbReference type="EMBL" id="WEK05764.1"/>
    </source>
</evidence>
<evidence type="ECO:0000313" key="2">
    <source>
        <dbReference type="Proteomes" id="UP001217476"/>
    </source>
</evidence>
<reference evidence="1" key="1">
    <citation type="submission" date="2023-03" db="EMBL/GenBank/DDBJ databases">
        <title>Andean soil-derived lignocellulolytic bacterial consortium as a source of novel taxa and putative plastic-active enzymes.</title>
        <authorList>
            <person name="Diaz-Garcia L."/>
            <person name="Chuvochina M."/>
            <person name="Feuerriegel G."/>
            <person name="Bunk B."/>
            <person name="Sproer C."/>
            <person name="Streit W.R."/>
            <person name="Rodriguez L.M."/>
            <person name="Overmann J."/>
            <person name="Jimenez D.J."/>
        </authorList>
    </citation>
    <scope>NUCLEOTIDE SEQUENCE</scope>
    <source>
        <strain evidence="1">MAG 4196</strain>
    </source>
</reference>
<dbReference type="Proteomes" id="UP001217476">
    <property type="component" value="Chromosome"/>
</dbReference>
<dbReference type="EMBL" id="CP119312">
    <property type="protein sequence ID" value="WEK05764.1"/>
    <property type="molecule type" value="Genomic_DNA"/>
</dbReference>
<protein>
    <submittedName>
        <fullName evidence="1">Uncharacterized protein</fullName>
    </submittedName>
</protein>
<dbReference type="AlphaFoldDB" id="A0AAJ5VYF6"/>
<proteinExistence type="predicted"/>
<organism evidence="1 2">
    <name type="scientific">Candidatus Devosia phytovorans</name>
    <dbReference type="NCBI Taxonomy" id="3121372"/>
    <lineage>
        <taxon>Bacteria</taxon>
        <taxon>Pseudomonadati</taxon>
        <taxon>Pseudomonadota</taxon>
        <taxon>Alphaproteobacteria</taxon>
        <taxon>Hyphomicrobiales</taxon>
        <taxon>Devosiaceae</taxon>
        <taxon>Devosia</taxon>
    </lineage>
</organism>
<gene>
    <name evidence="1" type="ORF">P0Y65_05775</name>
</gene>
<accession>A0AAJ5VYF6</accession>
<name>A0AAJ5VYF6_9HYPH</name>
<sequence>MTERFKFTDDFDYRPTAMITVAFKKGDEGDIVTGAAASGKITNAVVDAALKAKKGEKVSAATKPVKD</sequence>